<feature type="domain" description="HTH lysR-type" evidence="5">
    <location>
        <begin position="1"/>
        <end position="59"/>
    </location>
</feature>
<evidence type="ECO:0000256" key="2">
    <source>
        <dbReference type="ARBA" id="ARBA00023015"/>
    </source>
</evidence>
<dbReference type="SUPFAM" id="SSF53850">
    <property type="entry name" value="Periplasmic binding protein-like II"/>
    <property type="match status" value="1"/>
</dbReference>
<evidence type="ECO:0000313" key="6">
    <source>
        <dbReference type="EMBL" id="MBC3872731.1"/>
    </source>
</evidence>
<evidence type="ECO:0000313" key="7">
    <source>
        <dbReference type="Proteomes" id="UP000624279"/>
    </source>
</evidence>
<evidence type="ECO:0000256" key="1">
    <source>
        <dbReference type="ARBA" id="ARBA00009437"/>
    </source>
</evidence>
<dbReference type="RefSeq" id="WP_186940752.1">
    <property type="nucleotide sequence ID" value="NZ_JACOGA010000003.1"/>
</dbReference>
<proteinExistence type="inferred from homology"/>
<keyword evidence="4" id="KW-0804">Transcription</keyword>
<dbReference type="PANTHER" id="PTHR30537">
    <property type="entry name" value="HTH-TYPE TRANSCRIPTIONAL REGULATOR"/>
    <property type="match status" value="1"/>
</dbReference>
<comment type="similarity">
    <text evidence="1">Belongs to the LysR transcriptional regulatory family.</text>
</comment>
<dbReference type="InterPro" id="IPR036388">
    <property type="entry name" value="WH-like_DNA-bd_sf"/>
</dbReference>
<dbReference type="InterPro" id="IPR058163">
    <property type="entry name" value="LysR-type_TF_proteobact-type"/>
</dbReference>
<sequence length="303" mass="33880">MNQLEAMHIYLRVAELASFTQAADSLGLPKANVSEAVKQLESFLGTRLLQRTTRSVQMTQDGLLFYERSKDLLSDMAELHGLFLDEKSSLQGRLRVDLPVGVAKNILIAALPEFLQQHPKIELELSCTDRRVDVIREGFDCVMRVGTLNDSNLIARPLGFLRQINLASPDYLKLCGTPASIDDLQQHFLVHYSSNFGAKSPGFEYQWQGKSQFVKMKGKLTVNNSDAYQAACLAGFGIIQAPQLGAHNLLAQGKLVEILPDFRALSMPVSLLYPDRRHLAKRTQKLMEWMTQTLAPHLQSSPD</sequence>
<evidence type="ECO:0000256" key="4">
    <source>
        <dbReference type="ARBA" id="ARBA00023163"/>
    </source>
</evidence>
<organism evidence="6 7">
    <name type="scientific">Undibacterium flavidum</name>
    <dbReference type="NCBI Taxonomy" id="2762297"/>
    <lineage>
        <taxon>Bacteria</taxon>
        <taxon>Pseudomonadati</taxon>
        <taxon>Pseudomonadota</taxon>
        <taxon>Betaproteobacteria</taxon>
        <taxon>Burkholderiales</taxon>
        <taxon>Oxalobacteraceae</taxon>
        <taxon>Undibacterium</taxon>
    </lineage>
</organism>
<comment type="caution">
    <text evidence="6">The sequence shown here is derived from an EMBL/GenBank/DDBJ whole genome shotgun (WGS) entry which is preliminary data.</text>
</comment>
<dbReference type="CDD" id="cd08472">
    <property type="entry name" value="PBP2_CrgA_like_3"/>
    <property type="match status" value="1"/>
</dbReference>
<accession>A0ABR6Y7Z8</accession>
<gene>
    <name evidence="6" type="ORF">H8K55_03955</name>
</gene>
<dbReference type="Pfam" id="PF00126">
    <property type="entry name" value="HTH_1"/>
    <property type="match status" value="1"/>
</dbReference>
<dbReference type="Proteomes" id="UP000624279">
    <property type="component" value="Unassembled WGS sequence"/>
</dbReference>
<dbReference type="Gene3D" id="3.40.190.290">
    <property type="match status" value="1"/>
</dbReference>
<reference evidence="6 7" key="1">
    <citation type="submission" date="2020-08" db="EMBL/GenBank/DDBJ databases">
        <title>Novel species isolated from subtropical streams in China.</title>
        <authorList>
            <person name="Lu H."/>
        </authorList>
    </citation>
    <scope>NUCLEOTIDE SEQUENCE [LARGE SCALE GENOMIC DNA]</scope>
    <source>
        <strain evidence="6 7">LX15W</strain>
    </source>
</reference>
<keyword evidence="2" id="KW-0805">Transcription regulation</keyword>
<dbReference type="InterPro" id="IPR005119">
    <property type="entry name" value="LysR_subst-bd"/>
</dbReference>
<evidence type="ECO:0000259" key="5">
    <source>
        <dbReference type="PROSITE" id="PS50931"/>
    </source>
</evidence>
<name>A0ABR6Y7Z8_9BURK</name>
<dbReference type="EMBL" id="JACOGA010000003">
    <property type="protein sequence ID" value="MBC3872731.1"/>
    <property type="molecule type" value="Genomic_DNA"/>
</dbReference>
<protein>
    <submittedName>
        <fullName evidence="6">LysR family transcriptional regulator</fullName>
    </submittedName>
</protein>
<keyword evidence="3" id="KW-0238">DNA-binding</keyword>
<evidence type="ECO:0000256" key="3">
    <source>
        <dbReference type="ARBA" id="ARBA00023125"/>
    </source>
</evidence>
<dbReference type="InterPro" id="IPR036390">
    <property type="entry name" value="WH_DNA-bd_sf"/>
</dbReference>
<dbReference type="PANTHER" id="PTHR30537:SF72">
    <property type="entry name" value="LYSR FAMILY TRANSCRIPTIONAL REGULATOR"/>
    <property type="match status" value="1"/>
</dbReference>
<dbReference type="Pfam" id="PF03466">
    <property type="entry name" value="LysR_substrate"/>
    <property type="match status" value="1"/>
</dbReference>
<keyword evidence="7" id="KW-1185">Reference proteome</keyword>
<dbReference type="InterPro" id="IPR000847">
    <property type="entry name" value="LysR_HTH_N"/>
</dbReference>
<dbReference type="SUPFAM" id="SSF46785">
    <property type="entry name" value="Winged helix' DNA-binding domain"/>
    <property type="match status" value="1"/>
</dbReference>
<dbReference type="Gene3D" id="1.10.10.10">
    <property type="entry name" value="Winged helix-like DNA-binding domain superfamily/Winged helix DNA-binding domain"/>
    <property type="match status" value="1"/>
</dbReference>
<dbReference type="PROSITE" id="PS50931">
    <property type="entry name" value="HTH_LYSR"/>
    <property type="match status" value="1"/>
</dbReference>